<keyword evidence="6" id="KW-1185">Reference proteome</keyword>
<dbReference type="InterPro" id="IPR002110">
    <property type="entry name" value="Ankyrin_rpt"/>
</dbReference>
<dbReference type="Pfam" id="PF12796">
    <property type="entry name" value="Ank_2"/>
    <property type="match status" value="1"/>
</dbReference>
<dbReference type="PROSITE" id="PS50297">
    <property type="entry name" value="ANK_REP_REGION"/>
    <property type="match status" value="2"/>
</dbReference>
<dbReference type="PANTHER" id="PTHR24126">
    <property type="entry name" value="ANKYRIN REPEAT, PH AND SEC7 DOMAIN CONTAINING PROTEIN SECG-RELATED"/>
    <property type="match status" value="1"/>
</dbReference>
<dbReference type="AlphaFoldDB" id="A0A2G9TMC8"/>
<evidence type="ECO:0000256" key="2">
    <source>
        <dbReference type="ARBA" id="ARBA00023043"/>
    </source>
</evidence>
<proteinExistence type="predicted"/>
<dbReference type="SMART" id="SM00248">
    <property type="entry name" value="ANK"/>
    <property type="match status" value="3"/>
</dbReference>
<evidence type="ECO:0000256" key="3">
    <source>
        <dbReference type="PROSITE-ProRule" id="PRU00023"/>
    </source>
</evidence>
<feature type="repeat" description="ANK" evidence="3">
    <location>
        <begin position="170"/>
        <end position="202"/>
    </location>
</feature>
<organism evidence="5 6">
    <name type="scientific">Teladorsagia circumcincta</name>
    <name type="common">Brown stomach worm</name>
    <name type="synonym">Ostertagia circumcincta</name>
    <dbReference type="NCBI Taxonomy" id="45464"/>
    <lineage>
        <taxon>Eukaryota</taxon>
        <taxon>Metazoa</taxon>
        <taxon>Ecdysozoa</taxon>
        <taxon>Nematoda</taxon>
        <taxon>Chromadorea</taxon>
        <taxon>Rhabditida</taxon>
        <taxon>Rhabditina</taxon>
        <taxon>Rhabditomorpha</taxon>
        <taxon>Strongyloidea</taxon>
        <taxon>Trichostrongylidae</taxon>
        <taxon>Teladorsagia</taxon>
    </lineage>
</organism>
<feature type="region of interest" description="Disordered" evidence="4">
    <location>
        <begin position="1"/>
        <end position="41"/>
    </location>
</feature>
<dbReference type="InterPro" id="IPR036770">
    <property type="entry name" value="Ankyrin_rpt-contain_sf"/>
</dbReference>
<dbReference type="OrthoDB" id="195446at2759"/>
<name>A0A2G9TMC8_TELCI</name>
<protein>
    <submittedName>
        <fullName evidence="5">Ankyrin repeat protein</fullName>
    </submittedName>
</protein>
<gene>
    <name evidence="5" type="ORF">TELCIR_19392</name>
</gene>
<evidence type="ECO:0000256" key="4">
    <source>
        <dbReference type="SAM" id="MobiDB-lite"/>
    </source>
</evidence>
<dbReference type="Proteomes" id="UP000230423">
    <property type="component" value="Unassembled WGS sequence"/>
</dbReference>
<dbReference type="Gene3D" id="1.25.40.20">
    <property type="entry name" value="Ankyrin repeat-containing domain"/>
    <property type="match status" value="1"/>
</dbReference>
<dbReference type="PANTHER" id="PTHR24126:SF14">
    <property type="entry name" value="ANK_REP_REGION DOMAIN-CONTAINING PROTEIN"/>
    <property type="match status" value="1"/>
</dbReference>
<sequence>MPKRKTALVRGQLRGEGNTLPTKSAPNDRRVSVAESVRSEKGNAERRDTLIDLSLADFQTKVLYMAKHEQWPTMESELDNVKRSDFSMSDQHGFTALMFAVKEGKRILFEKLLAKGADINVVTKDLRNVAHICAMYSDKDMLDAIIARNRELLRRPGGVAGVPLFMPNKKGALGLHSAAAAGFNEVVKMLIARGTNVDIRTK</sequence>
<evidence type="ECO:0000313" key="5">
    <source>
        <dbReference type="EMBL" id="PIO59153.1"/>
    </source>
</evidence>
<evidence type="ECO:0000256" key="1">
    <source>
        <dbReference type="ARBA" id="ARBA00022737"/>
    </source>
</evidence>
<feature type="compositionally biased region" description="Basic and acidic residues" evidence="4">
    <location>
        <begin position="26"/>
        <end position="41"/>
    </location>
</feature>
<keyword evidence="1" id="KW-0677">Repeat</keyword>
<dbReference type="EMBL" id="KZ358646">
    <property type="protein sequence ID" value="PIO59153.1"/>
    <property type="molecule type" value="Genomic_DNA"/>
</dbReference>
<feature type="non-terminal residue" evidence="5">
    <location>
        <position position="202"/>
    </location>
</feature>
<keyword evidence="2 3" id="KW-0040">ANK repeat</keyword>
<feature type="repeat" description="ANK" evidence="3">
    <location>
        <begin position="92"/>
        <end position="124"/>
    </location>
</feature>
<dbReference type="SUPFAM" id="SSF48403">
    <property type="entry name" value="Ankyrin repeat"/>
    <property type="match status" value="1"/>
</dbReference>
<accession>A0A2G9TMC8</accession>
<reference evidence="5 6" key="1">
    <citation type="submission" date="2015-09" db="EMBL/GenBank/DDBJ databases">
        <title>Draft genome of the parasitic nematode Teladorsagia circumcincta isolate WARC Sus (inbred).</title>
        <authorList>
            <person name="Mitreva M."/>
        </authorList>
    </citation>
    <scope>NUCLEOTIDE SEQUENCE [LARGE SCALE GENOMIC DNA]</scope>
    <source>
        <strain evidence="5 6">S</strain>
    </source>
</reference>
<evidence type="ECO:0000313" key="6">
    <source>
        <dbReference type="Proteomes" id="UP000230423"/>
    </source>
</evidence>
<dbReference type="PROSITE" id="PS50088">
    <property type="entry name" value="ANK_REPEAT"/>
    <property type="match status" value="2"/>
</dbReference>